<dbReference type="GO" id="GO:0003677">
    <property type="term" value="F:DNA binding"/>
    <property type="evidence" value="ECO:0007669"/>
    <property type="project" value="UniProtKB-UniRule"/>
</dbReference>
<evidence type="ECO:0000259" key="5">
    <source>
        <dbReference type="PROSITE" id="PS50977"/>
    </source>
</evidence>
<sequence length="188" mass="21463">MNRKHVIEVAAILFLEKGFAYTSMDELVRVSKVSKSNVYYHFSNKEELLEAVVDYWIAKYHFAIEEVINQQQLSVEQRVTMFLMQLAQGVQVREFKGSCPFITLAIQSPAQATQLKERIGLFFAELQSKVSLLIAQGVERGEFRKAIQPEEIASLFITNLEGALFIAETQKDATIITKTAQQFMKLLH</sequence>
<dbReference type="InterPro" id="IPR001647">
    <property type="entry name" value="HTH_TetR"/>
</dbReference>
<evidence type="ECO:0000256" key="3">
    <source>
        <dbReference type="ARBA" id="ARBA00023163"/>
    </source>
</evidence>
<dbReference type="PROSITE" id="PS50977">
    <property type="entry name" value="HTH_TETR_2"/>
    <property type="match status" value="1"/>
</dbReference>
<dbReference type="InterPro" id="IPR036271">
    <property type="entry name" value="Tet_transcr_reg_TetR-rel_C_sf"/>
</dbReference>
<dbReference type="EMBL" id="RZTZ01000041">
    <property type="protein sequence ID" value="RVT56173.1"/>
    <property type="molecule type" value="Genomic_DNA"/>
</dbReference>
<dbReference type="PANTHER" id="PTHR47506">
    <property type="entry name" value="TRANSCRIPTIONAL REGULATORY PROTEIN"/>
    <property type="match status" value="1"/>
</dbReference>
<feature type="domain" description="HTH tetR-type" evidence="5">
    <location>
        <begin position="1"/>
        <end position="60"/>
    </location>
</feature>
<evidence type="ECO:0000313" key="6">
    <source>
        <dbReference type="EMBL" id="RVT56173.1"/>
    </source>
</evidence>
<dbReference type="InterPro" id="IPR011075">
    <property type="entry name" value="TetR_C"/>
</dbReference>
<comment type="caution">
    <text evidence="6">The sequence shown here is derived from an EMBL/GenBank/DDBJ whole genome shotgun (WGS) entry which is preliminary data.</text>
</comment>
<dbReference type="Gene3D" id="1.10.357.10">
    <property type="entry name" value="Tetracycline Repressor, domain 2"/>
    <property type="match status" value="1"/>
</dbReference>
<evidence type="ECO:0000313" key="7">
    <source>
        <dbReference type="Proteomes" id="UP000288024"/>
    </source>
</evidence>
<dbReference type="InterPro" id="IPR009057">
    <property type="entry name" value="Homeodomain-like_sf"/>
</dbReference>
<keyword evidence="2 4" id="KW-0238">DNA-binding</keyword>
<dbReference type="AlphaFoldDB" id="A0A437K2L7"/>
<dbReference type="PANTHER" id="PTHR47506:SF3">
    <property type="entry name" value="HTH-TYPE TRANSCRIPTIONAL REGULATOR LMRA"/>
    <property type="match status" value="1"/>
</dbReference>
<keyword evidence="1" id="KW-0805">Transcription regulation</keyword>
<keyword evidence="7" id="KW-1185">Reference proteome</keyword>
<proteinExistence type="predicted"/>
<dbReference type="RefSeq" id="WP_127743111.1">
    <property type="nucleotide sequence ID" value="NZ_RZTZ01000041.1"/>
</dbReference>
<organism evidence="6 7">
    <name type="scientific">Niallia taxi</name>
    <dbReference type="NCBI Taxonomy" id="2499688"/>
    <lineage>
        <taxon>Bacteria</taxon>
        <taxon>Bacillati</taxon>
        <taxon>Bacillota</taxon>
        <taxon>Bacilli</taxon>
        <taxon>Bacillales</taxon>
        <taxon>Bacillaceae</taxon>
        <taxon>Niallia</taxon>
    </lineage>
</organism>
<dbReference type="SUPFAM" id="SSF48498">
    <property type="entry name" value="Tetracyclin repressor-like, C-terminal domain"/>
    <property type="match status" value="1"/>
</dbReference>
<gene>
    <name evidence="6" type="ORF">EM808_28205</name>
</gene>
<dbReference type="PRINTS" id="PR00455">
    <property type="entry name" value="HTHTETR"/>
</dbReference>
<dbReference type="Proteomes" id="UP000288024">
    <property type="component" value="Unassembled WGS sequence"/>
</dbReference>
<feature type="DNA-binding region" description="H-T-H motif" evidence="4">
    <location>
        <begin position="23"/>
        <end position="42"/>
    </location>
</feature>
<accession>A0A437K2L7</accession>
<evidence type="ECO:0000256" key="1">
    <source>
        <dbReference type="ARBA" id="ARBA00023015"/>
    </source>
</evidence>
<dbReference type="Pfam" id="PF00440">
    <property type="entry name" value="TetR_N"/>
    <property type="match status" value="1"/>
</dbReference>
<dbReference type="Pfam" id="PF16925">
    <property type="entry name" value="TetR_C_13"/>
    <property type="match status" value="1"/>
</dbReference>
<evidence type="ECO:0000256" key="4">
    <source>
        <dbReference type="PROSITE-ProRule" id="PRU00335"/>
    </source>
</evidence>
<keyword evidence="3" id="KW-0804">Transcription</keyword>
<reference evidence="6 7" key="1">
    <citation type="submission" date="2019-01" db="EMBL/GenBank/DDBJ databases">
        <title>Bacillus sp. M5HDSG1-1, whole genome shotgun sequence.</title>
        <authorList>
            <person name="Tuo L."/>
        </authorList>
    </citation>
    <scope>NUCLEOTIDE SEQUENCE [LARGE SCALE GENOMIC DNA]</scope>
    <source>
        <strain evidence="6 7">M5HDSG1-1</strain>
    </source>
</reference>
<protein>
    <submittedName>
        <fullName evidence="6">TetR/AcrR family transcriptional regulator</fullName>
    </submittedName>
</protein>
<evidence type="ECO:0000256" key="2">
    <source>
        <dbReference type="ARBA" id="ARBA00023125"/>
    </source>
</evidence>
<dbReference type="SUPFAM" id="SSF46689">
    <property type="entry name" value="Homeodomain-like"/>
    <property type="match status" value="1"/>
</dbReference>
<name>A0A437K2L7_9BACI</name>